<feature type="binding site" evidence="12">
    <location>
        <position position="8"/>
    </location>
    <ligand>
        <name>a divalent metal cation</name>
        <dbReference type="ChEBI" id="CHEBI:60240"/>
    </ligand>
</feature>
<keyword evidence="11" id="KW-0464">Manganese</keyword>
<organism evidence="15 16">
    <name type="scientific">Candidatus Colwellbacteria bacterium GWA2_46_10</name>
    <dbReference type="NCBI Taxonomy" id="1797684"/>
    <lineage>
        <taxon>Bacteria</taxon>
        <taxon>Candidatus Colwelliibacteriota</taxon>
    </lineage>
</organism>
<dbReference type="PROSITE" id="PS51975">
    <property type="entry name" value="RNASE_H_2"/>
    <property type="match status" value="1"/>
</dbReference>
<dbReference type="InterPro" id="IPR036397">
    <property type="entry name" value="RNaseH_sf"/>
</dbReference>
<keyword evidence="9 12" id="KW-0255">Endonuclease</keyword>
<dbReference type="AlphaFoldDB" id="A0A1G1YWF6"/>
<evidence type="ECO:0000256" key="11">
    <source>
        <dbReference type="ARBA" id="ARBA00023211"/>
    </source>
</evidence>
<evidence type="ECO:0000256" key="1">
    <source>
        <dbReference type="ARBA" id="ARBA00000077"/>
    </source>
</evidence>
<dbReference type="Gene3D" id="3.30.420.10">
    <property type="entry name" value="Ribonuclease H-like superfamily/Ribonuclease H"/>
    <property type="match status" value="1"/>
</dbReference>
<reference evidence="15 16" key="1">
    <citation type="journal article" date="2016" name="Nat. Commun.">
        <title>Thousands of microbial genomes shed light on interconnected biogeochemical processes in an aquifer system.</title>
        <authorList>
            <person name="Anantharaman K."/>
            <person name="Brown C.T."/>
            <person name="Hug L.A."/>
            <person name="Sharon I."/>
            <person name="Castelle C.J."/>
            <person name="Probst A.J."/>
            <person name="Thomas B.C."/>
            <person name="Singh A."/>
            <person name="Wilkins M.J."/>
            <person name="Karaoz U."/>
            <person name="Brodie E.L."/>
            <person name="Williams K.H."/>
            <person name="Hubbard S.S."/>
            <person name="Banfield J.F."/>
        </authorList>
    </citation>
    <scope>NUCLEOTIDE SEQUENCE [LARGE SCALE GENOMIC DNA]</scope>
</reference>
<dbReference type="GO" id="GO:0003723">
    <property type="term" value="F:RNA binding"/>
    <property type="evidence" value="ECO:0007669"/>
    <property type="project" value="UniProtKB-UniRule"/>
</dbReference>
<dbReference type="SUPFAM" id="SSF53098">
    <property type="entry name" value="Ribonuclease H-like"/>
    <property type="match status" value="1"/>
</dbReference>
<dbReference type="Pfam" id="PF01351">
    <property type="entry name" value="RNase_HII"/>
    <property type="match status" value="1"/>
</dbReference>
<dbReference type="GO" id="GO:0005737">
    <property type="term" value="C:cytoplasm"/>
    <property type="evidence" value="ECO:0007669"/>
    <property type="project" value="UniProtKB-SubCell"/>
</dbReference>
<evidence type="ECO:0000256" key="8">
    <source>
        <dbReference type="ARBA" id="ARBA00022723"/>
    </source>
</evidence>
<dbReference type="InterPro" id="IPR022898">
    <property type="entry name" value="RNase_HII"/>
</dbReference>
<dbReference type="InterPro" id="IPR012337">
    <property type="entry name" value="RNaseH-like_sf"/>
</dbReference>
<keyword evidence="8 12" id="KW-0479">Metal-binding</keyword>
<proteinExistence type="inferred from homology"/>
<dbReference type="GO" id="GO:0043137">
    <property type="term" value="P:DNA replication, removal of RNA primer"/>
    <property type="evidence" value="ECO:0007669"/>
    <property type="project" value="TreeGrafter"/>
</dbReference>
<evidence type="ECO:0000256" key="4">
    <source>
        <dbReference type="ARBA" id="ARBA00004496"/>
    </source>
</evidence>
<dbReference type="PANTHER" id="PTHR10954">
    <property type="entry name" value="RIBONUCLEASE H2 SUBUNIT A"/>
    <property type="match status" value="1"/>
</dbReference>
<evidence type="ECO:0000256" key="6">
    <source>
        <dbReference type="ARBA" id="ARBA00022490"/>
    </source>
</evidence>
<sequence length="206" mass="23106">MYLIGIDEAGRGALAGPVVVAAVAIPPGFKYRIKGLPKLKDSKQLSSSQRELWYHYIFNVKGVFTHASRAYQGQIDQKNITRSANIVASRAAEGVALDIGKRLKSFKILLDGGLYLGSATHRCIKASTLIRGDERIVAIKLASIVAKVTRDRYMRKLALRYPEYGFEVHKGYGTRRHFRALKKFGISEVHRLTYLTGYPNLKPKRN</sequence>
<accession>A0A1G1YWF6</accession>
<keyword evidence="6" id="KW-0963">Cytoplasm</keyword>
<dbReference type="CDD" id="cd07182">
    <property type="entry name" value="RNase_HII_bacteria_HII_like"/>
    <property type="match status" value="1"/>
</dbReference>
<keyword evidence="10 12" id="KW-0378">Hydrolase</keyword>
<dbReference type="GO" id="GO:0006298">
    <property type="term" value="P:mismatch repair"/>
    <property type="evidence" value="ECO:0007669"/>
    <property type="project" value="TreeGrafter"/>
</dbReference>
<protein>
    <recommendedName>
        <fullName evidence="13">Ribonuclease</fullName>
        <ecNumber evidence="13">3.1.26.4</ecNumber>
    </recommendedName>
</protein>
<dbReference type="InterPro" id="IPR024567">
    <property type="entry name" value="RNase_HII/HIII_dom"/>
</dbReference>
<comment type="similarity">
    <text evidence="5 13">Belongs to the RNase HII family.</text>
</comment>
<evidence type="ECO:0000313" key="16">
    <source>
        <dbReference type="Proteomes" id="UP000178179"/>
    </source>
</evidence>
<dbReference type="PANTHER" id="PTHR10954:SF18">
    <property type="entry name" value="RIBONUCLEASE HII"/>
    <property type="match status" value="1"/>
</dbReference>
<evidence type="ECO:0000313" key="15">
    <source>
        <dbReference type="EMBL" id="OGY56559.1"/>
    </source>
</evidence>
<evidence type="ECO:0000259" key="14">
    <source>
        <dbReference type="PROSITE" id="PS51975"/>
    </source>
</evidence>
<dbReference type="EMBL" id="MHIS01000013">
    <property type="protein sequence ID" value="OGY56559.1"/>
    <property type="molecule type" value="Genomic_DNA"/>
</dbReference>
<gene>
    <name evidence="15" type="ORF">A2119_01475</name>
</gene>
<evidence type="ECO:0000256" key="10">
    <source>
        <dbReference type="ARBA" id="ARBA00022801"/>
    </source>
</evidence>
<dbReference type="Proteomes" id="UP000178179">
    <property type="component" value="Unassembled WGS sequence"/>
</dbReference>
<dbReference type="NCBIfam" id="NF000595">
    <property type="entry name" value="PRK00015.1-3"/>
    <property type="match status" value="1"/>
</dbReference>
<evidence type="ECO:0000256" key="12">
    <source>
        <dbReference type="PROSITE-ProRule" id="PRU01319"/>
    </source>
</evidence>
<feature type="binding site" evidence="12">
    <location>
        <position position="7"/>
    </location>
    <ligand>
        <name>a divalent metal cation</name>
        <dbReference type="ChEBI" id="CHEBI:60240"/>
    </ligand>
</feature>
<comment type="function">
    <text evidence="3 13">Endonuclease that specifically degrades the RNA of RNA-DNA hybrids.</text>
</comment>
<dbReference type="GO" id="GO:0004523">
    <property type="term" value="F:RNA-DNA hybrid ribonuclease activity"/>
    <property type="evidence" value="ECO:0007669"/>
    <property type="project" value="UniProtKB-UniRule"/>
</dbReference>
<keyword evidence="7 12" id="KW-0540">Nuclease</keyword>
<evidence type="ECO:0000256" key="7">
    <source>
        <dbReference type="ARBA" id="ARBA00022722"/>
    </source>
</evidence>
<evidence type="ECO:0000256" key="3">
    <source>
        <dbReference type="ARBA" id="ARBA00004065"/>
    </source>
</evidence>
<dbReference type="GO" id="GO:0032299">
    <property type="term" value="C:ribonuclease H2 complex"/>
    <property type="evidence" value="ECO:0007669"/>
    <property type="project" value="TreeGrafter"/>
</dbReference>
<evidence type="ECO:0000256" key="2">
    <source>
        <dbReference type="ARBA" id="ARBA00001946"/>
    </source>
</evidence>
<name>A0A1G1YWF6_9BACT</name>
<comment type="catalytic activity">
    <reaction evidence="1 12 13">
        <text>Endonucleolytic cleavage to 5'-phosphomonoester.</text>
        <dbReference type="EC" id="3.1.26.4"/>
    </reaction>
</comment>
<feature type="binding site" evidence="12">
    <location>
        <position position="111"/>
    </location>
    <ligand>
        <name>a divalent metal cation</name>
        <dbReference type="ChEBI" id="CHEBI:60240"/>
    </ligand>
</feature>
<comment type="cofactor">
    <cofactor evidence="2">
        <name>Mg(2+)</name>
        <dbReference type="ChEBI" id="CHEBI:18420"/>
    </cofactor>
</comment>
<dbReference type="EC" id="3.1.26.4" evidence="13"/>
<dbReference type="GO" id="GO:0046872">
    <property type="term" value="F:metal ion binding"/>
    <property type="evidence" value="ECO:0007669"/>
    <property type="project" value="UniProtKB-KW"/>
</dbReference>
<evidence type="ECO:0000256" key="13">
    <source>
        <dbReference type="RuleBase" id="RU003515"/>
    </source>
</evidence>
<comment type="subcellular location">
    <subcellularLocation>
        <location evidence="4">Cytoplasm</location>
    </subcellularLocation>
</comment>
<comment type="caution">
    <text evidence="15">The sequence shown here is derived from an EMBL/GenBank/DDBJ whole genome shotgun (WGS) entry which is preliminary data.</text>
</comment>
<feature type="domain" description="RNase H type-2" evidence="14">
    <location>
        <begin position="1"/>
        <end position="206"/>
    </location>
</feature>
<comment type="cofactor">
    <cofactor evidence="12">
        <name>Mn(2+)</name>
        <dbReference type="ChEBI" id="CHEBI:29035"/>
    </cofactor>
    <cofactor evidence="12">
        <name>Mg(2+)</name>
        <dbReference type="ChEBI" id="CHEBI:18420"/>
    </cofactor>
    <text evidence="12">Manganese or magnesium. Binds 1 divalent metal ion per monomer in the absence of substrate. May bind a second metal ion after substrate binding.</text>
</comment>
<evidence type="ECO:0000256" key="5">
    <source>
        <dbReference type="ARBA" id="ARBA00007383"/>
    </source>
</evidence>
<dbReference type="InterPro" id="IPR001352">
    <property type="entry name" value="RNase_HII/HIII"/>
</dbReference>
<evidence type="ECO:0000256" key="9">
    <source>
        <dbReference type="ARBA" id="ARBA00022759"/>
    </source>
</evidence>